<evidence type="ECO:0000259" key="2">
    <source>
        <dbReference type="Pfam" id="PF14317"/>
    </source>
</evidence>
<dbReference type="Pfam" id="PF14317">
    <property type="entry name" value="YcxB"/>
    <property type="match status" value="1"/>
</dbReference>
<feature type="transmembrane region" description="Helical" evidence="1">
    <location>
        <begin position="31"/>
        <end position="50"/>
    </location>
</feature>
<evidence type="ECO:0000313" key="4">
    <source>
        <dbReference type="Proteomes" id="UP000800303"/>
    </source>
</evidence>
<keyword evidence="1" id="KW-1133">Transmembrane helix</keyword>
<reference evidence="3 4" key="1">
    <citation type="submission" date="2020-01" db="EMBL/GenBank/DDBJ databases">
        <title>Polyphasic characterisation and genomic insights into a novel alkali tolerant bacterium VR-M41.</title>
        <authorList>
            <person name="Vemuluri V.R."/>
        </authorList>
    </citation>
    <scope>NUCLEOTIDE SEQUENCE [LARGE SCALE GENOMIC DNA]</scope>
    <source>
        <strain evidence="3 4">VR-M41</strain>
    </source>
</reference>
<organism evidence="3 4">
    <name type="scientific">Saccharibacillus alkalitolerans</name>
    <dbReference type="NCBI Taxonomy" id="2705290"/>
    <lineage>
        <taxon>Bacteria</taxon>
        <taxon>Bacillati</taxon>
        <taxon>Bacillota</taxon>
        <taxon>Bacilli</taxon>
        <taxon>Bacillales</taxon>
        <taxon>Paenibacillaceae</taxon>
        <taxon>Saccharibacillus</taxon>
    </lineage>
</organism>
<dbReference type="InterPro" id="IPR025588">
    <property type="entry name" value="YcxB-like_C"/>
</dbReference>
<protein>
    <submittedName>
        <fullName evidence="3">YcxB family protein</fullName>
    </submittedName>
</protein>
<gene>
    <name evidence="3" type="ORF">GYN08_16000</name>
</gene>
<keyword evidence="4" id="KW-1185">Reference proteome</keyword>
<proteinExistence type="predicted"/>
<comment type="caution">
    <text evidence="3">The sequence shown here is derived from an EMBL/GenBank/DDBJ whole genome shotgun (WGS) entry which is preliminary data.</text>
</comment>
<name>A0ABX0FE21_9BACL</name>
<dbReference type="Proteomes" id="UP000800303">
    <property type="component" value="Unassembled WGS sequence"/>
</dbReference>
<accession>A0ABX0FE21</accession>
<evidence type="ECO:0000256" key="1">
    <source>
        <dbReference type="SAM" id="Phobius"/>
    </source>
</evidence>
<feature type="domain" description="YcxB-like C-terminal" evidence="2">
    <location>
        <begin position="98"/>
        <end position="148"/>
    </location>
</feature>
<keyword evidence="1" id="KW-0472">Membrane</keyword>
<dbReference type="RefSeq" id="WP_166276038.1">
    <property type="nucleotide sequence ID" value="NZ_JAAFGS010000005.1"/>
</dbReference>
<dbReference type="EMBL" id="JAAFGS010000005">
    <property type="protein sequence ID" value="NGZ76827.1"/>
    <property type="molecule type" value="Genomic_DNA"/>
</dbReference>
<evidence type="ECO:0000313" key="3">
    <source>
        <dbReference type="EMBL" id="NGZ76827.1"/>
    </source>
</evidence>
<keyword evidence="1" id="KW-0812">Transmembrane</keyword>
<feature type="transmembrane region" description="Helical" evidence="1">
    <location>
        <begin position="56"/>
        <end position="75"/>
    </location>
</feature>
<sequence>MEIKFEFVPDDLFQVQKDFVPRSVEHKKIKWTIYSLISLILLMLVVRSGFDLSVSVIFLGWLIGFPLIYNPLALWSIKRHIQKHIDPKLPGLTTLSVNDEGIERRTPLYRVFFDWSQFISGREIEAYYLLYVSDKEAFIIPKRGIKDKVEMQRLNDYFDRHLNFEWARQPF</sequence>